<proteinExistence type="inferred from homology"/>
<dbReference type="InterPro" id="IPR001790">
    <property type="entry name" value="Ribosomal_uL10"/>
</dbReference>
<evidence type="ECO:0000256" key="4">
    <source>
        <dbReference type="SAM" id="MobiDB-lite"/>
    </source>
</evidence>
<feature type="region of interest" description="Disordered" evidence="4">
    <location>
        <begin position="287"/>
        <end position="387"/>
    </location>
</feature>
<protein>
    <recommendedName>
        <fullName evidence="5">Large ribosomal subunit protein uL10-like insertion domain-containing protein</fullName>
    </recommendedName>
</protein>
<dbReference type="InterPro" id="IPR050323">
    <property type="entry name" value="Ribosomal_protein_uL10"/>
</dbReference>
<evidence type="ECO:0000313" key="7">
    <source>
        <dbReference type="Proteomes" id="UP001189429"/>
    </source>
</evidence>
<dbReference type="SUPFAM" id="SSF160369">
    <property type="entry name" value="Ribosomal protein L10-like"/>
    <property type="match status" value="1"/>
</dbReference>
<dbReference type="PANTHER" id="PTHR45699:SF3">
    <property type="entry name" value="LARGE RIBOSOMAL SUBUNIT PROTEIN UL10"/>
    <property type="match status" value="1"/>
</dbReference>
<keyword evidence="3" id="KW-0687">Ribonucleoprotein</keyword>
<evidence type="ECO:0000256" key="1">
    <source>
        <dbReference type="ARBA" id="ARBA00008889"/>
    </source>
</evidence>
<evidence type="ECO:0000259" key="5">
    <source>
        <dbReference type="Pfam" id="PF17777"/>
    </source>
</evidence>
<dbReference type="Gene3D" id="3.90.105.20">
    <property type="match status" value="1"/>
</dbReference>
<dbReference type="PANTHER" id="PTHR45699">
    <property type="entry name" value="60S ACIDIC RIBOSOMAL PROTEIN P0"/>
    <property type="match status" value="1"/>
</dbReference>
<name>A0ABN9RRR3_9DINO</name>
<feature type="compositionally biased region" description="Basic residues" evidence="4">
    <location>
        <begin position="305"/>
        <end position="320"/>
    </location>
</feature>
<evidence type="ECO:0000256" key="3">
    <source>
        <dbReference type="ARBA" id="ARBA00023274"/>
    </source>
</evidence>
<reference evidence="6" key="1">
    <citation type="submission" date="2023-10" db="EMBL/GenBank/DDBJ databases">
        <authorList>
            <person name="Chen Y."/>
            <person name="Shah S."/>
            <person name="Dougan E. K."/>
            <person name="Thang M."/>
            <person name="Chan C."/>
        </authorList>
    </citation>
    <scope>NUCLEOTIDE SEQUENCE [LARGE SCALE GENOMIC DNA]</scope>
</reference>
<dbReference type="InterPro" id="IPR043164">
    <property type="entry name" value="Ribosomal_uL10-like_insert_sf"/>
</dbReference>
<dbReference type="Gene3D" id="3.30.70.1730">
    <property type="match status" value="1"/>
</dbReference>
<feature type="domain" description="Large ribosomal subunit protein uL10-like insertion" evidence="5">
    <location>
        <begin position="115"/>
        <end position="184"/>
    </location>
</feature>
<dbReference type="CDD" id="cd05795">
    <property type="entry name" value="Ribosomal_P0_L10e"/>
    <property type="match status" value="1"/>
</dbReference>
<keyword evidence="7" id="KW-1185">Reference proteome</keyword>
<comment type="caution">
    <text evidence="6">The sequence shown here is derived from an EMBL/GenBank/DDBJ whole genome shotgun (WGS) entry which is preliminary data.</text>
</comment>
<gene>
    <name evidence="6" type="ORF">PCOR1329_LOCUS22840</name>
</gene>
<sequence>MPNAEKLAKKAEYFDKLVDLCINSKNGALLVGVDHVRSKQMQEIRIELRGKAVVLMGKNTMIRKALLLGAEKHPGCGLDQLRASINGNMGFIFATNCQLDDVRETLKKYRLPAAAKAGQLAQVDLSLPAGPTGMDPSQTAFFQALNIGTKIVKGQIELVAETPVLKAGEKVSPGGAVLLGKLGVKPFEYGMEVQQVFQDGSTFSAAVLDVKPEQLVGKFLAGLNNMAAFSREIGIPTEASLPHAFGNAFRNVCALCAEIDFTFKDIKGRMEPVKKFLEDPEAYAAANPVAAAPAAGGGGGGEKKDRRRRPRPWRRRRRRTWTSTSSAERTAAAARARGAVRLPRAARPAGPRGQRGAAAHALLAASSIPPPPPRVPPQASSGDVPQE</sequence>
<comment type="similarity">
    <text evidence="1">Belongs to the universal ribosomal protein uL10 family.</text>
</comment>
<dbReference type="Pfam" id="PF17777">
    <property type="entry name" value="RL10P_insert"/>
    <property type="match status" value="1"/>
</dbReference>
<keyword evidence="2" id="KW-0689">Ribosomal protein</keyword>
<organism evidence="6 7">
    <name type="scientific">Prorocentrum cordatum</name>
    <dbReference type="NCBI Taxonomy" id="2364126"/>
    <lineage>
        <taxon>Eukaryota</taxon>
        <taxon>Sar</taxon>
        <taxon>Alveolata</taxon>
        <taxon>Dinophyceae</taxon>
        <taxon>Prorocentrales</taxon>
        <taxon>Prorocentraceae</taxon>
        <taxon>Prorocentrum</taxon>
    </lineage>
</organism>
<dbReference type="Pfam" id="PF00466">
    <property type="entry name" value="Ribosomal_L10"/>
    <property type="match status" value="1"/>
</dbReference>
<dbReference type="InterPro" id="IPR040637">
    <property type="entry name" value="Ribosomal_uL10-like_insert"/>
</dbReference>
<dbReference type="Proteomes" id="UP001189429">
    <property type="component" value="Unassembled WGS sequence"/>
</dbReference>
<accession>A0ABN9RRR3</accession>
<dbReference type="InterPro" id="IPR043141">
    <property type="entry name" value="Ribosomal_uL10-like_sf"/>
</dbReference>
<evidence type="ECO:0000256" key="2">
    <source>
        <dbReference type="ARBA" id="ARBA00022980"/>
    </source>
</evidence>
<feature type="compositionally biased region" description="Low complexity" evidence="4">
    <location>
        <begin position="321"/>
        <end position="367"/>
    </location>
</feature>
<evidence type="ECO:0000313" key="6">
    <source>
        <dbReference type="EMBL" id="CAK0821612.1"/>
    </source>
</evidence>
<dbReference type="EMBL" id="CAUYUJ010007669">
    <property type="protein sequence ID" value="CAK0821612.1"/>
    <property type="molecule type" value="Genomic_DNA"/>
</dbReference>